<dbReference type="InterPro" id="IPR046346">
    <property type="entry name" value="Aminoacid_DH-like_N_sf"/>
</dbReference>
<evidence type="ECO:0000313" key="12">
    <source>
        <dbReference type="Proteomes" id="UP000199318"/>
    </source>
</evidence>
<dbReference type="GO" id="GO:0004354">
    <property type="term" value="F:glutamate dehydrogenase (NADP+) activity"/>
    <property type="evidence" value="ECO:0007669"/>
    <property type="project" value="TreeGrafter"/>
</dbReference>
<dbReference type="SUPFAM" id="SSF51735">
    <property type="entry name" value="NAD(P)-binding Rossmann-fold domains"/>
    <property type="match status" value="1"/>
</dbReference>
<dbReference type="PRINTS" id="PR00082">
    <property type="entry name" value="GLFDHDRGNASE"/>
</dbReference>
<dbReference type="Gene3D" id="1.10.285.10">
    <property type="entry name" value="Glutamate Dehydrogenase, chain A, domain 3"/>
    <property type="match status" value="2"/>
</dbReference>
<protein>
    <recommendedName>
        <fullName evidence="3 5">Glutamate dehydrogenase</fullName>
    </recommendedName>
</protein>
<reference evidence="12" key="1">
    <citation type="submission" date="2016-10" db="EMBL/GenBank/DDBJ databases">
        <authorList>
            <person name="de Groot N.N."/>
        </authorList>
    </citation>
    <scope>NUCLEOTIDE SEQUENCE [LARGE SCALE GENOMIC DNA]</scope>
    <source>
        <strain evidence="12">10nlg</strain>
    </source>
</reference>
<feature type="binding site" evidence="7">
    <location>
        <position position="383"/>
    </location>
    <ligand>
        <name>substrate</name>
    </ligand>
</feature>
<feature type="binding site" evidence="7">
    <location>
        <position position="95"/>
    </location>
    <ligand>
        <name>substrate</name>
    </ligand>
</feature>
<feature type="binding site" evidence="7">
    <location>
        <position position="116"/>
    </location>
    <ligand>
        <name>substrate</name>
    </ligand>
</feature>
<evidence type="ECO:0000256" key="3">
    <source>
        <dbReference type="ARBA" id="ARBA00012896"/>
    </source>
</evidence>
<proteinExistence type="inferred from homology"/>
<evidence type="ECO:0000256" key="4">
    <source>
        <dbReference type="ARBA" id="ARBA00023002"/>
    </source>
</evidence>
<feature type="active site" description="Proton donor" evidence="6">
    <location>
        <position position="131"/>
    </location>
</feature>
<dbReference type="InterPro" id="IPR014362">
    <property type="entry name" value="Glu_DH"/>
</dbReference>
<comment type="subunit">
    <text evidence="2">Homohexamer.</text>
</comment>
<dbReference type="GO" id="GO:0000166">
    <property type="term" value="F:nucleotide binding"/>
    <property type="evidence" value="ECO:0007669"/>
    <property type="project" value="UniProtKB-KW"/>
</dbReference>
<keyword evidence="12" id="KW-1185">Reference proteome</keyword>
<dbReference type="SUPFAM" id="SSF53223">
    <property type="entry name" value="Aminoacid dehydrogenase-like, N-terminal domain"/>
    <property type="match status" value="1"/>
</dbReference>
<evidence type="ECO:0000256" key="6">
    <source>
        <dbReference type="PIRSR" id="PIRSR000185-1"/>
    </source>
</evidence>
<dbReference type="PANTHER" id="PTHR43571">
    <property type="entry name" value="NADP-SPECIFIC GLUTAMATE DEHYDROGENASE 1-RELATED"/>
    <property type="match status" value="1"/>
</dbReference>
<feature type="binding site" evidence="7">
    <location>
        <position position="215"/>
    </location>
    <ligand>
        <name>NAD(+)</name>
        <dbReference type="ChEBI" id="CHEBI:57540"/>
    </ligand>
</feature>
<name>A0A1H9WDS3_9BACI</name>
<dbReference type="Gene3D" id="3.40.50.720">
    <property type="entry name" value="NAD(P)-binding Rossmann-like Domain"/>
    <property type="match status" value="1"/>
</dbReference>
<dbReference type="NCBIfam" id="NF006929">
    <property type="entry name" value="PRK09414.1"/>
    <property type="match status" value="1"/>
</dbReference>
<dbReference type="Gene3D" id="3.40.50.10860">
    <property type="entry name" value="Leucine Dehydrogenase, chain A, domain 1"/>
    <property type="match status" value="1"/>
</dbReference>
<dbReference type="InterPro" id="IPR036291">
    <property type="entry name" value="NAD(P)-bd_dom_sf"/>
</dbReference>
<dbReference type="PANTHER" id="PTHR43571:SF1">
    <property type="entry name" value="NADP-SPECIFIC GLUTAMATE DEHYDROGENASE 1-RELATED"/>
    <property type="match status" value="1"/>
</dbReference>
<evidence type="ECO:0000256" key="1">
    <source>
        <dbReference type="ARBA" id="ARBA00006382"/>
    </source>
</evidence>
<dbReference type="AlphaFoldDB" id="A0A1H9WDS3"/>
<dbReference type="GO" id="GO:0006537">
    <property type="term" value="P:glutamate biosynthetic process"/>
    <property type="evidence" value="ECO:0007669"/>
    <property type="project" value="TreeGrafter"/>
</dbReference>
<dbReference type="Pfam" id="PF02812">
    <property type="entry name" value="ELFV_dehydrog_N"/>
    <property type="match status" value="1"/>
</dbReference>
<accession>A0A1H9WDS3</accession>
<dbReference type="InterPro" id="IPR006097">
    <property type="entry name" value="Glu/Leu/Phe/Val/Trp_DH_dimer"/>
</dbReference>
<dbReference type="InterPro" id="IPR050724">
    <property type="entry name" value="Glu_Leu_Phe_Val_DH"/>
</dbReference>
<evidence type="ECO:0000259" key="10">
    <source>
        <dbReference type="SMART" id="SM00839"/>
    </source>
</evidence>
<dbReference type="GO" id="GO:0005829">
    <property type="term" value="C:cytosol"/>
    <property type="evidence" value="ECO:0007669"/>
    <property type="project" value="TreeGrafter"/>
</dbReference>
<feature type="domain" description="Glutamate/phenylalanine/leucine/valine/L-tryptophan dehydrogenase C-terminal" evidence="10">
    <location>
        <begin position="208"/>
        <end position="449"/>
    </location>
</feature>
<organism evidence="11 12">
    <name type="scientific">Salisediminibacterium halotolerans</name>
    <dbReference type="NCBI Taxonomy" id="517425"/>
    <lineage>
        <taxon>Bacteria</taxon>
        <taxon>Bacillati</taxon>
        <taxon>Bacillota</taxon>
        <taxon>Bacilli</taxon>
        <taxon>Bacillales</taxon>
        <taxon>Bacillaceae</taxon>
        <taxon>Salisediminibacterium</taxon>
    </lineage>
</organism>
<dbReference type="InterPro" id="IPR006095">
    <property type="entry name" value="Glu/Leu/Phe/Val/Trp_DH"/>
</dbReference>
<comment type="caution">
    <text evidence="11">The sequence shown here is derived from an EMBL/GenBank/DDBJ whole genome shotgun (WGS) entry which is preliminary data.</text>
</comment>
<dbReference type="STRING" id="1464123.SAMN05444126_13314"/>
<comment type="similarity">
    <text evidence="1 5 9">Belongs to the Glu/Leu/Phe/Val dehydrogenases family.</text>
</comment>
<evidence type="ECO:0000256" key="2">
    <source>
        <dbReference type="ARBA" id="ARBA00011643"/>
    </source>
</evidence>
<dbReference type="Pfam" id="PF00208">
    <property type="entry name" value="ELFV_dehydrog"/>
    <property type="match status" value="1"/>
</dbReference>
<evidence type="ECO:0000256" key="5">
    <source>
        <dbReference type="PIRNR" id="PIRNR000185"/>
    </source>
</evidence>
<feature type="binding site" evidence="7">
    <location>
        <position position="170"/>
    </location>
    <ligand>
        <name>substrate</name>
    </ligand>
</feature>
<gene>
    <name evidence="11" type="ORF">SAMN05444126_13314</name>
</gene>
<dbReference type="InterPro" id="IPR006096">
    <property type="entry name" value="Glu/Leu/Phe/Val/Trp_DH_C"/>
</dbReference>
<sequence length="450" mass="49290">MSRQSASDYLQAVYDELAEKNKEETEFLQAVNEVFHTLTEVLDRHPEYREHRIIERMLEPEKLLVFRVEWLDDNNNVRINRGYRVQFNSALGPYKGGLRFDPSVNTSVVKFLGFEQMFKNALTGLPIGAGKGGADFDPKGKSDMEIMRFCQAYMTSLWRHLGADTDVPAGDIGVGKQEIGYLYGSYKKLQGENEAGILTGKPSEIGGSLGREQATGYGLVYFVSEMMKNYGEQIEGKKVIVSGSGNVSLHAMEKIDELGGTVVACSDSKGYIFDQNGISPETVKEIKQTRGENISVYTDKHRSASYTEGSEKIWQNACDIALPCATQNELDENAAHHLIENSVKIVAEGANMPCTNGAIEAFTSAGILIGPGKAANAGGVTVSVFEMAQNASHLRWTFREVDEKLQETMTAIVKDIQAAAKQYGVKGQLPAGANIVGFKRVADAMIKLGV</sequence>
<dbReference type="SMART" id="SM00839">
    <property type="entry name" value="ELFV_dehydrog"/>
    <property type="match status" value="1"/>
</dbReference>
<keyword evidence="4 5" id="KW-0560">Oxidoreductase</keyword>
<evidence type="ECO:0000256" key="9">
    <source>
        <dbReference type="RuleBase" id="RU004417"/>
    </source>
</evidence>
<dbReference type="PIRSF" id="PIRSF000185">
    <property type="entry name" value="Glu_DH"/>
    <property type="match status" value="1"/>
</dbReference>
<evidence type="ECO:0000256" key="7">
    <source>
        <dbReference type="PIRSR" id="PIRSR000185-2"/>
    </source>
</evidence>
<dbReference type="EMBL" id="FOGV01000033">
    <property type="protein sequence ID" value="SES32070.1"/>
    <property type="molecule type" value="Genomic_DNA"/>
</dbReference>
<dbReference type="Proteomes" id="UP000199318">
    <property type="component" value="Unassembled WGS sequence"/>
</dbReference>
<keyword evidence="7" id="KW-0547">Nucleotide-binding</keyword>
<keyword evidence="7" id="KW-0520">NAD</keyword>
<feature type="binding site" evidence="7">
    <location>
        <position position="246"/>
    </location>
    <ligand>
        <name>NAD(+)</name>
        <dbReference type="ChEBI" id="CHEBI:57540"/>
    </ligand>
</feature>
<evidence type="ECO:0000256" key="8">
    <source>
        <dbReference type="PIRSR" id="PIRSR000185-3"/>
    </source>
</evidence>
<dbReference type="OrthoDB" id="9803297at2"/>
<dbReference type="FunFam" id="3.40.50.10860:FF:000002">
    <property type="entry name" value="Glutamate dehydrogenase"/>
    <property type="match status" value="1"/>
</dbReference>
<dbReference type="FunFam" id="3.40.50.720:FF:000030">
    <property type="entry name" value="Glutamate dehydrogenase"/>
    <property type="match status" value="1"/>
</dbReference>
<feature type="binding site" evidence="7">
    <location>
        <position position="119"/>
    </location>
    <ligand>
        <name>substrate</name>
    </ligand>
</feature>
<evidence type="ECO:0000313" key="11">
    <source>
        <dbReference type="EMBL" id="SES32070.1"/>
    </source>
</evidence>
<feature type="site" description="Important for catalysis" evidence="8">
    <location>
        <position position="171"/>
    </location>
</feature>